<dbReference type="AlphaFoldDB" id="A2YCG4"/>
<keyword evidence="5" id="KW-1185">Reference proteome</keyword>
<accession>A2YCG4</accession>
<evidence type="ECO:0000313" key="2">
    <source>
        <dbReference type="EMBL" id="BAX24681.1"/>
    </source>
</evidence>
<organism evidence="3 5">
    <name type="scientific">Oryza sativa subsp. indica</name>
    <name type="common">Rice</name>
    <dbReference type="NCBI Taxonomy" id="39946"/>
    <lineage>
        <taxon>Eukaryota</taxon>
        <taxon>Viridiplantae</taxon>
        <taxon>Streptophyta</taxon>
        <taxon>Embryophyta</taxon>
        <taxon>Tracheophyta</taxon>
        <taxon>Spermatophyta</taxon>
        <taxon>Magnoliopsida</taxon>
        <taxon>Liliopsida</taxon>
        <taxon>Poales</taxon>
        <taxon>Poaceae</taxon>
        <taxon>BOP clade</taxon>
        <taxon>Oryzoideae</taxon>
        <taxon>Oryzeae</taxon>
        <taxon>Oryzinae</taxon>
        <taxon>Oryza</taxon>
        <taxon>Oryza sativa</taxon>
    </lineage>
</organism>
<evidence type="ECO:0000256" key="1">
    <source>
        <dbReference type="SAM" id="MobiDB-lite"/>
    </source>
</evidence>
<dbReference type="EMBL" id="CM000131">
    <property type="protein sequence ID" value="EAZ00775.1"/>
    <property type="molecule type" value="Genomic_DNA"/>
</dbReference>
<dbReference type="Proteomes" id="UP000007015">
    <property type="component" value="Chromosome 8"/>
</dbReference>
<gene>
    <name evidence="2" type="primary">NonaB0056A10.20</name>
    <name evidence="3" type="ORF">OsI_22799</name>
    <name evidence="4" type="ORF">OsI_28905</name>
</gene>
<reference evidence="2" key="4">
    <citation type="submission" date="2009-05" db="EMBL/GenBank/DDBJ databases">
        <title>Oryza sativa Japonica Group genomic DNA, chromosome 6, BAC clone:KMK0024M20, cultivar:Khau Mac Kho.</title>
        <authorList>
            <person name="Matsumoto T."/>
            <person name="Wu J."/>
            <person name="Kanamori H."/>
        </authorList>
    </citation>
    <scope>NUCLEOTIDE SEQUENCE</scope>
</reference>
<protein>
    <submittedName>
        <fullName evidence="3">Uncharacterized protein</fullName>
    </submittedName>
</protein>
<name>A2YCG4_ORYSI</name>
<dbReference type="EMBL" id="AP011453">
    <property type="protein sequence ID" value="BAX24681.1"/>
    <property type="molecule type" value="Genomic_DNA"/>
</dbReference>
<evidence type="ECO:0000313" key="5">
    <source>
        <dbReference type="Proteomes" id="UP000007015"/>
    </source>
</evidence>
<dbReference type="EMBL" id="CM000133">
    <property type="protein sequence ID" value="EAZ06655.1"/>
    <property type="molecule type" value="Genomic_DNA"/>
</dbReference>
<dbReference type="HOGENOM" id="CLU_1707216_0_0_1"/>
<evidence type="ECO:0000313" key="3">
    <source>
        <dbReference type="EMBL" id="EAZ00775.1"/>
    </source>
</evidence>
<reference evidence="3" key="3">
    <citation type="submission" date="2008-12" db="EMBL/GenBank/DDBJ databases">
        <authorList>
            <person name="Wang J."/>
            <person name="Li R."/>
            <person name="Fan W."/>
            <person name="Huang Q."/>
            <person name="Zhang J."/>
            <person name="Zhou Y."/>
            <person name="Hu Y."/>
            <person name="Zi S."/>
            <person name="Li J."/>
            <person name="Ni P."/>
            <person name="Zheng H."/>
            <person name="Zhang Y."/>
            <person name="Zhao M."/>
            <person name="Hao Q."/>
            <person name="McDermott J."/>
            <person name="Samudrala R."/>
            <person name="Kristiansen K."/>
            <person name="Wong G.K.-S."/>
        </authorList>
    </citation>
    <scope>NUCLEOTIDE SEQUENCE</scope>
</reference>
<reference evidence="3" key="2">
    <citation type="submission" date="2006-09" db="EMBL/GenBank/DDBJ databases">
        <title>Improved gene annotation of the rice (Oryza sativa) genomes.</title>
        <authorList>
            <person name="Wang J."/>
            <person name="Li R."/>
            <person name="Fan W."/>
            <person name="Huang Q."/>
            <person name="Zhang J."/>
            <person name="Zhou Y."/>
            <person name="Hu Y."/>
            <person name="Zi S."/>
            <person name="Li J."/>
            <person name="Ni P."/>
            <person name="Zheng H."/>
            <person name="Zhang Y."/>
            <person name="Zhao M."/>
            <person name="Hao Q."/>
            <person name="McDermott J."/>
            <person name="Samudrala R."/>
            <person name="Kristiansen K."/>
            <person name="Wong G.K.-S."/>
        </authorList>
    </citation>
    <scope>NUCLEOTIDE SEQUENCE</scope>
</reference>
<proteinExistence type="predicted"/>
<dbReference type="Proteomes" id="UP000007015">
    <property type="component" value="Chromosome 6"/>
</dbReference>
<feature type="region of interest" description="Disordered" evidence="1">
    <location>
        <begin position="112"/>
        <end position="154"/>
    </location>
</feature>
<reference evidence="3 5" key="1">
    <citation type="journal article" date="2005" name="PLoS Biol.">
        <title>The genomes of Oryza sativa: a history of duplications.</title>
        <authorList>
            <person name="Yu J."/>
            <person name="Wang J."/>
            <person name="Lin W."/>
            <person name="Li S."/>
            <person name="Li H."/>
            <person name="Zhou J."/>
            <person name="Ni P."/>
            <person name="Dong W."/>
            <person name="Hu S."/>
            <person name="Zeng C."/>
            <person name="Zhang J."/>
            <person name="Zhang Y."/>
            <person name="Li R."/>
            <person name="Xu Z."/>
            <person name="Li S."/>
            <person name="Li X."/>
            <person name="Zheng H."/>
            <person name="Cong L."/>
            <person name="Lin L."/>
            <person name="Yin J."/>
            <person name="Geng J."/>
            <person name="Li G."/>
            <person name="Shi J."/>
            <person name="Liu J."/>
            <person name="Lv H."/>
            <person name="Li J."/>
            <person name="Wang J."/>
            <person name="Deng Y."/>
            <person name="Ran L."/>
            <person name="Shi X."/>
            <person name="Wang X."/>
            <person name="Wu Q."/>
            <person name="Li C."/>
            <person name="Ren X."/>
            <person name="Wang J."/>
            <person name="Wang X."/>
            <person name="Li D."/>
            <person name="Liu D."/>
            <person name="Zhang X."/>
            <person name="Ji Z."/>
            <person name="Zhao W."/>
            <person name="Sun Y."/>
            <person name="Zhang Z."/>
            <person name="Bao J."/>
            <person name="Han Y."/>
            <person name="Dong L."/>
            <person name="Ji J."/>
            <person name="Chen P."/>
            <person name="Wu S."/>
            <person name="Liu J."/>
            <person name="Xiao Y."/>
            <person name="Bu D."/>
            <person name="Tan J."/>
            <person name="Yang L."/>
            <person name="Ye C."/>
            <person name="Zhang J."/>
            <person name="Xu J."/>
            <person name="Zhou Y."/>
            <person name="Yu Y."/>
            <person name="Zhang B."/>
            <person name="Zhuang S."/>
            <person name="Wei H."/>
            <person name="Liu B."/>
            <person name="Lei M."/>
            <person name="Yu H."/>
            <person name="Li Y."/>
            <person name="Xu H."/>
            <person name="Wei S."/>
            <person name="He X."/>
            <person name="Fang L."/>
            <person name="Zhang Z."/>
            <person name="Zhang Y."/>
            <person name="Huang X."/>
            <person name="Su Z."/>
            <person name="Tong W."/>
            <person name="Li J."/>
            <person name="Tong Z."/>
            <person name="Li S."/>
            <person name="Ye J."/>
            <person name="Wang L."/>
            <person name="Fang L."/>
            <person name="Lei T."/>
            <person name="Chen C."/>
            <person name="Chen H."/>
            <person name="Xu Z."/>
            <person name="Li H."/>
            <person name="Huang H."/>
            <person name="Zhang F."/>
            <person name="Xu H."/>
            <person name="Li N."/>
            <person name="Zhao C."/>
            <person name="Li S."/>
            <person name="Dong L."/>
            <person name="Huang Y."/>
            <person name="Li L."/>
            <person name="Xi Y."/>
            <person name="Qi Q."/>
            <person name="Li W."/>
            <person name="Zhang B."/>
            <person name="Hu W."/>
            <person name="Zhang Y."/>
            <person name="Tian X."/>
            <person name="Jiao Y."/>
            <person name="Liang X."/>
            <person name="Jin J."/>
            <person name="Gao L."/>
            <person name="Zheng W."/>
            <person name="Hao B."/>
            <person name="Liu S."/>
            <person name="Wang W."/>
            <person name="Yuan L."/>
            <person name="Cao M."/>
            <person name="McDermott J."/>
            <person name="Samudrala R."/>
            <person name="Wang J."/>
            <person name="Wong G.K."/>
            <person name="Yang H."/>
        </authorList>
    </citation>
    <scope>NUCLEOTIDE SEQUENCE [LARGE SCALE GENOMIC DNA]</scope>
    <source>
        <strain evidence="5">cv. 93-11</strain>
    </source>
</reference>
<evidence type="ECO:0000313" key="4">
    <source>
        <dbReference type="EMBL" id="EAZ06655.1"/>
    </source>
</evidence>
<sequence length="154" mass="16532">MELQEGNLQAAVAELLPVMEQAPTTSSGPAACPHAYSLLCRRRSDGIHHLLVDPWLLDGGRRQMDRIHHLLVDPAPQSPLVVLALGYGTDGAMGTESGARVAGEIGEKSFEPVLWGREHGGAAREDGGLAREESGDAREDGEEQRSHGIPEVKR</sequence>
<dbReference type="Gramene" id="BGIOSGA028508-TA">
    <property type="protein sequence ID" value="BGIOSGA028508-PA"/>
    <property type="gene ID" value="BGIOSGA028508"/>
</dbReference>
<dbReference type="Gramene" id="BGIOSGA021318-TA">
    <property type="protein sequence ID" value="BGIOSGA021318-PA"/>
    <property type="gene ID" value="BGIOSGA021318"/>
</dbReference>